<dbReference type="Proteomes" id="UP000254572">
    <property type="component" value="Unassembled WGS sequence"/>
</dbReference>
<reference evidence="1 2" key="1">
    <citation type="submission" date="2018-06" db="EMBL/GenBank/DDBJ databases">
        <authorList>
            <consortium name="Pathogen Informatics"/>
            <person name="Doyle S."/>
        </authorList>
    </citation>
    <scope>NUCLEOTIDE SEQUENCE [LARGE SCALE GENOMIC DNA]</scope>
    <source>
        <strain evidence="1 2">NCTC13294</strain>
    </source>
</reference>
<gene>
    <name evidence="1" type="ORF">NCTC13294_01326</name>
</gene>
<accession>A0A381E846</accession>
<evidence type="ECO:0000313" key="2">
    <source>
        <dbReference type="Proteomes" id="UP000254572"/>
    </source>
</evidence>
<dbReference type="RefSeq" id="WP_115611618.1">
    <property type="nucleotide sequence ID" value="NZ_JBHLZC010000005.1"/>
</dbReference>
<organism evidence="1 2">
    <name type="scientific">Cardiobacterium valvarum</name>
    <dbReference type="NCBI Taxonomy" id="194702"/>
    <lineage>
        <taxon>Bacteria</taxon>
        <taxon>Pseudomonadati</taxon>
        <taxon>Pseudomonadota</taxon>
        <taxon>Gammaproteobacteria</taxon>
        <taxon>Cardiobacteriales</taxon>
        <taxon>Cardiobacteriaceae</taxon>
        <taxon>Cardiobacterium</taxon>
    </lineage>
</organism>
<dbReference type="EMBL" id="UFUW01000001">
    <property type="protein sequence ID" value="SUX22730.1"/>
    <property type="molecule type" value="Genomic_DNA"/>
</dbReference>
<evidence type="ECO:0000313" key="1">
    <source>
        <dbReference type="EMBL" id="SUX22730.1"/>
    </source>
</evidence>
<protein>
    <submittedName>
        <fullName evidence="1">Uncharacterized protein</fullName>
    </submittedName>
</protein>
<dbReference type="AlphaFoldDB" id="A0A381E846"/>
<proteinExistence type="predicted"/>
<sequence>MTLTLDDLEILAWRVIGFDQASAVNMWEERNDRNAEMGWDLDGALEKRFGCDFSGFCNLVEKLLPLMPLLPDDRDGRQHHAFPVDSAVIVRAATDSAD</sequence>
<name>A0A381E846_9GAMM</name>
<keyword evidence="2" id="KW-1185">Reference proteome</keyword>